<dbReference type="STRING" id="983506.L8WVL2"/>
<organism evidence="1 2">
    <name type="scientific">Thanatephorus cucumeris (strain AG1-IA)</name>
    <name type="common">Rice sheath blight fungus</name>
    <name type="synonym">Rhizoctonia solani</name>
    <dbReference type="NCBI Taxonomy" id="983506"/>
    <lineage>
        <taxon>Eukaryota</taxon>
        <taxon>Fungi</taxon>
        <taxon>Dikarya</taxon>
        <taxon>Basidiomycota</taxon>
        <taxon>Agaricomycotina</taxon>
        <taxon>Agaricomycetes</taxon>
        <taxon>Cantharellales</taxon>
        <taxon>Ceratobasidiaceae</taxon>
        <taxon>Rhizoctonia</taxon>
        <taxon>Rhizoctonia solani AG-1</taxon>
    </lineage>
</organism>
<dbReference type="OrthoDB" id="497541at2759"/>
<reference evidence="1 2" key="1">
    <citation type="journal article" date="2013" name="Nat. Commun.">
        <title>The evolution and pathogenic mechanisms of the rice sheath blight pathogen.</title>
        <authorList>
            <person name="Zheng A."/>
            <person name="Lin R."/>
            <person name="Xu L."/>
            <person name="Qin P."/>
            <person name="Tang C."/>
            <person name="Ai P."/>
            <person name="Zhang D."/>
            <person name="Liu Y."/>
            <person name="Sun Z."/>
            <person name="Feng H."/>
            <person name="Wang Y."/>
            <person name="Chen Y."/>
            <person name="Liang X."/>
            <person name="Fu R."/>
            <person name="Li Q."/>
            <person name="Zhang J."/>
            <person name="Yu X."/>
            <person name="Xie Z."/>
            <person name="Ding L."/>
            <person name="Guan P."/>
            <person name="Tang J."/>
            <person name="Liang Y."/>
            <person name="Wang S."/>
            <person name="Deng Q."/>
            <person name="Li S."/>
            <person name="Zhu J."/>
            <person name="Wang L."/>
            <person name="Liu H."/>
            <person name="Li P."/>
        </authorList>
    </citation>
    <scope>NUCLEOTIDE SEQUENCE [LARGE SCALE GENOMIC DNA]</scope>
    <source>
        <strain evidence="2">AG-1 IA</strain>
    </source>
</reference>
<comment type="caution">
    <text evidence="1">The sequence shown here is derived from an EMBL/GenBank/DDBJ whole genome shotgun (WGS) entry which is preliminary data.</text>
</comment>
<evidence type="ECO:0000313" key="1">
    <source>
        <dbReference type="EMBL" id="ELU40389.1"/>
    </source>
</evidence>
<dbReference type="EMBL" id="AFRT01001438">
    <property type="protein sequence ID" value="ELU40389.1"/>
    <property type="molecule type" value="Genomic_DNA"/>
</dbReference>
<protein>
    <submittedName>
        <fullName evidence="1">Putative HRQ family protein 1</fullName>
    </submittedName>
</protein>
<dbReference type="Pfam" id="PF11927">
    <property type="entry name" value="HODM_asu-like"/>
    <property type="match status" value="1"/>
</dbReference>
<evidence type="ECO:0000313" key="2">
    <source>
        <dbReference type="Proteomes" id="UP000011668"/>
    </source>
</evidence>
<name>L8WVL2_THACA</name>
<dbReference type="OMA" id="WATANSE"/>
<dbReference type="AlphaFoldDB" id="L8WVL2"/>
<keyword evidence="2" id="KW-1185">Reference proteome</keyword>
<sequence length="513" mass="59305">MRCIYPAISIDKNKRTKLLPPLQFSHVNSSGGSPPLVHWHEGPGPGVSEAHLTLELIWVAACWAYHIRNKRSVWPRPNHGHPLKHVHDIRDEMDREPGEWRPQTFKYPSVNPWLDFDFNKTLPPPYRPFRWGPKYNVTMGIRSMDFDDWIQASTLVLQDPQITKTHIRSTIGMPTTIGSAHAGQKQVVSTSSGPCRRMRNSVFQGVNSQLVNEIGEYLTRRYPHVFRVVSRVKHTPNDLSWDSLGEIEIIEIIPLNVRYNLQEEDPMKVSGLLENSSVQDDLALMLEGKDSRYYFQAGSICTPGFWRMRDKIGHPLERIHEGGPVQDREKLRDSMNRFFVKLRTDKPVTRNNYFMQIVRPEDDPRRVGSIDGDELAWSDTTNGNEDHFDEPNHAPKPDFISSSGFVEPQPIGKEEIDRVRFRTERQSLRRLPRSGAILFTIRTYIEPVIKLAREPGVPGRMVDAIRSWPPDVAEYKGQHLYADAILSYLDERHREQVERGIVQEGQRDERYPF</sequence>
<accession>L8WVL2</accession>
<dbReference type="InterPro" id="IPR021848">
    <property type="entry name" value="HODM_asu-like"/>
</dbReference>
<gene>
    <name evidence="1" type="ORF">AG1IA_05579</name>
</gene>
<dbReference type="HOGENOM" id="CLU_025462_0_2_1"/>
<proteinExistence type="predicted"/>
<dbReference type="Proteomes" id="UP000011668">
    <property type="component" value="Unassembled WGS sequence"/>
</dbReference>